<dbReference type="SUPFAM" id="SSF53850">
    <property type="entry name" value="Periplasmic binding protein-like II"/>
    <property type="match status" value="1"/>
</dbReference>
<keyword evidence="4" id="KW-0010">Activator</keyword>
<protein>
    <submittedName>
        <fullName evidence="7">LysR family transcriptional regulator</fullName>
    </submittedName>
</protein>
<evidence type="ECO:0000256" key="5">
    <source>
        <dbReference type="ARBA" id="ARBA00023163"/>
    </source>
</evidence>
<evidence type="ECO:0000256" key="2">
    <source>
        <dbReference type="ARBA" id="ARBA00023015"/>
    </source>
</evidence>
<dbReference type="InterPro" id="IPR036390">
    <property type="entry name" value="WH_DNA-bd_sf"/>
</dbReference>
<comment type="caution">
    <text evidence="7">The sequence shown here is derived from an EMBL/GenBank/DDBJ whole genome shotgun (WGS) entry which is preliminary data.</text>
</comment>
<dbReference type="Gene3D" id="3.40.190.10">
    <property type="entry name" value="Periplasmic binding protein-like II"/>
    <property type="match status" value="2"/>
</dbReference>
<dbReference type="CDD" id="cd08411">
    <property type="entry name" value="PBP2_OxyR"/>
    <property type="match status" value="1"/>
</dbReference>
<dbReference type="SUPFAM" id="SSF46785">
    <property type="entry name" value="Winged helix' DNA-binding domain"/>
    <property type="match status" value="1"/>
</dbReference>
<dbReference type="PROSITE" id="PS50931">
    <property type="entry name" value="HTH_LYSR"/>
    <property type="match status" value="1"/>
</dbReference>
<feature type="domain" description="HTH lysR-type" evidence="6">
    <location>
        <begin position="3"/>
        <end position="60"/>
    </location>
</feature>
<dbReference type="GO" id="GO:0032993">
    <property type="term" value="C:protein-DNA complex"/>
    <property type="evidence" value="ECO:0007669"/>
    <property type="project" value="TreeGrafter"/>
</dbReference>
<dbReference type="PRINTS" id="PR00039">
    <property type="entry name" value="HTHLYSR"/>
</dbReference>
<accession>A0A6L8LDF3</accession>
<dbReference type="GO" id="GO:0003677">
    <property type="term" value="F:DNA binding"/>
    <property type="evidence" value="ECO:0007669"/>
    <property type="project" value="UniProtKB-KW"/>
</dbReference>
<dbReference type="InterPro" id="IPR000847">
    <property type="entry name" value="LysR_HTH_N"/>
</dbReference>
<gene>
    <name evidence="7" type="ORF">GR167_01055</name>
</gene>
<name>A0A6L8LDF3_9RHOB</name>
<keyword evidence="3" id="KW-0238">DNA-binding</keyword>
<dbReference type="FunFam" id="1.10.10.10:FF:000001">
    <property type="entry name" value="LysR family transcriptional regulator"/>
    <property type="match status" value="1"/>
</dbReference>
<dbReference type="PANTHER" id="PTHR30346">
    <property type="entry name" value="TRANSCRIPTIONAL DUAL REGULATOR HCAR-RELATED"/>
    <property type="match status" value="1"/>
</dbReference>
<proteinExistence type="inferred from homology"/>
<evidence type="ECO:0000256" key="3">
    <source>
        <dbReference type="ARBA" id="ARBA00023125"/>
    </source>
</evidence>
<dbReference type="Proteomes" id="UP000479043">
    <property type="component" value="Unassembled WGS sequence"/>
</dbReference>
<reference evidence="7 8" key="1">
    <citation type="submission" date="2020-01" db="EMBL/GenBank/DDBJ databases">
        <authorList>
            <person name="Chen S."/>
        </authorList>
    </citation>
    <scope>NUCLEOTIDE SEQUENCE [LARGE SCALE GENOMIC DNA]</scope>
    <source>
        <strain evidence="7 8">GS-10</strain>
    </source>
</reference>
<comment type="similarity">
    <text evidence="1">Belongs to the LysR transcriptional regulatory family.</text>
</comment>
<evidence type="ECO:0000313" key="7">
    <source>
        <dbReference type="EMBL" id="MYM53875.1"/>
    </source>
</evidence>
<dbReference type="AlphaFoldDB" id="A0A6L8LDF3"/>
<organism evidence="7 8">
    <name type="scientific">Thalassovita mangrovi</name>
    <dbReference type="NCBI Taxonomy" id="2692236"/>
    <lineage>
        <taxon>Bacteria</taxon>
        <taxon>Pseudomonadati</taxon>
        <taxon>Pseudomonadota</taxon>
        <taxon>Alphaproteobacteria</taxon>
        <taxon>Rhodobacterales</taxon>
        <taxon>Roseobacteraceae</taxon>
        <taxon>Thalassovita</taxon>
    </lineage>
</organism>
<evidence type="ECO:0000259" key="6">
    <source>
        <dbReference type="PROSITE" id="PS50931"/>
    </source>
</evidence>
<dbReference type="InterPro" id="IPR036388">
    <property type="entry name" value="WH-like_DNA-bd_sf"/>
</dbReference>
<sequence>MNITFKQLEYFIALAEQRNFGRAAEVVHISQPALSVQIRELEAQLGQPLVERKARDVALTPFGRIILDHAERVLGDMQSLKEQARWRDGLSGKLRLGVIPTIAPYILPAALAALRSRDIRLDVEVQEGKTDRLIDGLRSGELDVALMALPTLEPGMTELPLFEDRFVLAGTEKRLQALGPMREDLRPDTLGDSQLMLLEDGHCLTDQALEICGRNRGHAQINMGASSLATLTRLVAAGFGLTLIPEIAVSAESEACPGLRMVRFADPQPGRQVGLVLRKSTQGGPWLEELVEILKESGLEQIDGADQTVGESGAAEKPAA</sequence>
<evidence type="ECO:0000313" key="8">
    <source>
        <dbReference type="Proteomes" id="UP000479043"/>
    </source>
</evidence>
<keyword evidence="5" id="KW-0804">Transcription</keyword>
<dbReference type="Pfam" id="PF00126">
    <property type="entry name" value="HTH_1"/>
    <property type="match status" value="1"/>
</dbReference>
<evidence type="ECO:0000256" key="4">
    <source>
        <dbReference type="ARBA" id="ARBA00023159"/>
    </source>
</evidence>
<dbReference type="Pfam" id="PF03466">
    <property type="entry name" value="LysR_substrate"/>
    <property type="match status" value="1"/>
</dbReference>
<dbReference type="PANTHER" id="PTHR30346:SF26">
    <property type="entry name" value="HYDROGEN PEROXIDE-INDUCIBLE GENES ACTIVATOR"/>
    <property type="match status" value="1"/>
</dbReference>
<evidence type="ECO:0000256" key="1">
    <source>
        <dbReference type="ARBA" id="ARBA00009437"/>
    </source>
</evidence>
<dbReference type="InterPro" id="IPR005119">
    <property type="entry name" value="LysR_subst-bd"/>
</dbReference>
<keyword evidence="2" id="KW-0805">Transcription regulation</keyword>
<dbReference type="GO" id="GO:0003700">
    <property type="term" value="F:DNA-binding transcription factor activity"/>
    <property type="evidence" value="ECO:0007669"/>
    <property type="project" value="InterPro"/>
</dbReference>
<keyword evidence="8" id="KW-1185">Reference proteome</keyword>
<dbReference type="Gene3D" id="1.10.10.10">
    <property type="entry name" value="Winged helix-like DNA-binding domain superfamily/Winged helix DNA-binding domain"/>
    <property type="match status" value="1"/>
</dbReference>
<dbReference type="EMBL" id="WWEN01000001">
    <property type="protein sequence ID" value="MYM53875.1"/>
    <property type="molecule type" value="Genomic_DNA"/>
</dbReference>
<dbReference type="RefSeq" id="WP_160971585.1">
    <property type="nucleotide sequence ID" value="NZ_WWEN01000001.1"/>
</dbReference>